<accession>A0A165WS10</accession>
<dbReference type="RefSeq" id="WP_068008223.1">
    <property type="nucleotide sequence ID" value="NZ_FOFM01000016.1"/>
</dbReference>
<organism evidence="3 4">
    <name type="scientific">Pseudovibrio axinellae</name>
    <dbReference type="NCBI Taxonomy" id="989403"/>
    <lineage>
        <taxon>Bacteria</taxon>
        <taxon>Pseudomonadati</taxon>
        <taxon>Pseudomonadota</taxon>
        <taxon>Alphaproteobacteria</taxon>
        <taxon>Hyphomicrobiales</taxon>
        <taxon>Stappiaceae</taxon>
        <taxon>Pseudovibrio</taxon>
    </lineage>
</organism>
<dbReference type="STRING" id="989403.SAMN05421798_11619"/>
<evidence type="ECO:0000259" key="2">
    <source>
        <dbReference type="Pfam" id="PF01361"/>
    </source>
</evidence>
<keyword evidence="4" id="KW-1185">Reference proteome</keyword>
<dbReference type="OrthoDB" id="1438441at2"/>
<dbReference type="InterPro" id="IPR014347">
    <property type="entry name" value="Tautomerase/MIF_sf"/>
</dbReference>
<feature type="domain" description="4-oxalocrotonate tautomerase-like" evidence="2">
    <location>
        <begin position="3"/>
        <end position="59"/>
    </location>
</feature>
<evidence type="ECO:0000313" key="4">
    <source>
        <dbReference type="Proteomes" id="UP000076577"/>
    </source>
</evidence>
<protein>
    <submittedName>
        <fullName evidence="3">Tautomerase enzyme</fullName>
    </submittedName>
</protein>
<dbReference type="GO" id="GO:0016853">
    <property type="term" value="F:isomerase activity"/>
    <property type="evidence" value="ECO:0007669"/>
    <property type="project" value="UniProtKB-KW"/>
</dbReference>
<keyword evidence="1" id="KW-0413">Isomerase</keyword>
<evidence type="ECO:0000313" key="3">
    <source>
        <dbReference type="EMBL" id="KZL16826.1"/>
    </source>
</evidence>
<evidence type="ECO:0000256" key="1">
    <source>
        <dbReference type="ARBA" id="ARBA00023235"/>
    </source>
</evidence>
<dbReference type="EMBL" id="LMCB01000043">
    <property type="protein sequence ID" value="KZL16826.1"/>
    <property type="molecule type" value="Genomic_DNA"/>
</dbReference>
<proteinExistence type="predicted"/>
<comment type="caution">
    <text evidence="3">The sequence shown here is derived from an EMBL/GenBank/DDBJ whole genome shotgun (WGS) entry which is preliminary data.</text>
</comment>
<dbReference type="Pfam" id="PF01361">
    <property type="entry name" value="Tautomerase"/>
    <property type="match status" value="1"/>
</dbReference>
<dbReference type="Gene3D" id="3.30.429.10">
    <property type="entry name" value="Macrophage Migration Inhibitory Factor"/>
    <property type="match status" value="1"/>
</dbReference>
<dbReference type="Proteomes" id="UP000076577">
    <property type="component" value="Unassembled WGS sequence"/>
</dbReference>
<name>A0A165WS10_9HYPH</name>
<reference evidence="3 4" key="1">
    <citation type="journal article" date="2016" name="Front. Microbiol.">
        <title>Comparative Genomic Analysis Reveals a Diverse Repertoire of Genes Involved in Prokaryote-Eukaryote Interactions within the Pseudovibrio Genus.</title>
        <authorList>
            <person name="Romano S."/>
            <person name="Fernandez-Guerra A."/>
            <person name="Reen F.J."/>
            <person name="Glockner F.O."/>
            <person name="Crowley S.P."/>
            <person name="O'Sullivan O."/>
            <person name="Cotter P.D."/>
            <person name="Adams C."/>
            <person name="Dobson A.D."/>
            <person name="O'Gara F."/>
        </authorList>
    </citation>
    <scope>NUCLEOTIDE SEQUENCE [LARGE SCALE GENOMIC DNA]</scope>
    <source>
        <strain evidence="3 4">Ad2</strain>
    </source>
</reference>
<dbReference type="PATRIC" id="fig|989403.3.peg.3544"/>
<dbReference type="SUPFAM" id="SSF55331">
    <property type="entry name" value="Tautomerase/MIF"/>
    <property type="match status" value="1"/>
</dbReference>
<dbReference type="AlphaFoldDB" id="A0A165WS10"/>
<sequence length="76" mass="8532">MPHIVVYSPRLTREKKATCVAALTKAFEESTGLDANLLTIHIEEHSYDNIGVGGKLLTDAYPEIAEREKQFQETNQ</sequence>
<dbReference type="NCBIfam" id="NF041920">
    <property type="entry name" value="DmpI"/>
    <property type="match status" value="1"/>
</dbReference>
<gene>
    <name evidence="3" type="ORF">PsAD2_03298</name>
</gene>
<dbReference type="InterPro" id="IPR004370">
    <property type="entry name" value="4-OT-like_dom"/>
</dbReference>